<evidence type="ECO:0000313" key="4">
    <source>
        <dbReference type="Proteomes" id="UP000018948"/>
    </source>
</evidence>
<feature type="region of interest" description="Disordered" evidence="1">
    <location>
        <begin position="73"/>
        <end position="98"/>
    </location>
</feature>
<sequence length="911" mass="102773">MVRIRSSTRGKTDAGAAVARDIDFKHFWRQLRAVGWTSKKPSGFETEWRYKTPNGAEVFVGEDAVVRHAIESGLLATSEDEEEKTEDNASPDIENVEDRDIRVSQIDTSAQLSQHALDDLFGASSDSDVELSHAAVLRAFGLSSRELEDAESHLHAATSLYLLSEASGIDSDAERDGVCAETSGPVLRSLSNFKQDVNFVPDDANLSSYESLSSGRSDSDGVIDSDEDAALEDTSSDDDVISDADAPQMDEAFVESLLVGQDGVNKNAAEARANALRATKWTPVSSEFEDVSLPYPGLNDEVGKPVPELRSVCHSPLLTLFYYMPKSLWVMINAETNRYSLQQIEKRAQAIHAKQLEPKREILLQIRRRLKAKAAYQTHEILQVLGLLIARMLCPQKRRFAARWSMTEDGAVPAGTFGRFMGRKRFQDILRDLHFVDNEGERPRDKLWKLRPVVTKLQDRFLAGWSLPAVFSFDEGVLPSTSKRNTTPMFMPDKPHRYGTKMFMTCDARTAYCHRFEMYAGKRNTGDTGDSSFDHKTGAAAVVRNLKSVLHENRRHPWHLVVIDRFYSSVLLAIELLGMRVYVLGAIMTDRLGYDKNIKAARKTRPESIPRGAFTFSRSVAVPTMVAFHWWDSKPVHYLCTGTVMSASSINRNVKRVGPVTVPCPAAATDYQRWMGGVDVHDQLRLQKFSLQTSTKFNKYYMSLFLGLVDLALVNAYISHKETARITGTTATTRGDWYCILQNQLLQLKPEDFDGAVATPPPLRQKRQRTPVRLTHQVKQSEDWVTVSGVQKRRQRSCKVCALLRTDRKKKSYATTFFRERCSLDNAKCWLCSKIRHTYKGEAKTCFGIWHDDFDCGQAIPATLGKRVVLRRPGKIPGMRKKTRRELQLHNWEADDEGSRNENDNAQRVQE</sequence>
<gene>
    <name evidence="3" type="ORF">F442_02861</name>
</gene>
<protein>
    <recommendedName>
        <fullName evidence="2">PiggyBac transposable element-derived protein domain-containing protein</fullName>
    </recommendedName>
</protein>
<evidence type="ECO:0000313" key="3">
    <source>
        <dbReference type="EMBL" id="ETP52078.1"/>
    </source>
</evidence>
<evidence type="ECO:0000259" key="2">
    <source>
        <dbReference type="Pfam" id="PF13843"/>
    </source>
</evidence>
<feature type="region of interest" description="Disordered" evidence="1">
    <location>
        <begin position="890"/>
        <end position="911"/>
    </location>
</feature>
<dbReference type="PANTHER" id="PTHR46599">
    <property type="entry name" value="PIGGYBAC TRANSPOSABLE ELEMENT-DERIVED PROTEIN 4"/>
    <property type="match status" value="1"/>
</dbReference>
<dbReference type="PANTHER" id="PTHR46599:SF3">
    <property type="entry name" value="PIGGYBAC TRANSPOSABLE ELEMENT-DERIVED PROTEIN 4"/>
    <property type="match status" value="1"/>
</dbReference>
<name>W2ZXS0_PHYNI</name>
<dbReference type="Proteomes" id="UP000018948">
    <property type="component" value="Unassembled WGS sequence"/>
</dbReference>
<organism evidence="3 4">
    <name type="scientific">Phytophthora nicotianae P10297</name>
    <dbReference type="NCBI Taxonomy" id="1317064"/>
    <lineage>
        <taxon>Eukaryota</taxon>
        <taxon>Sar</taxon>
        <taxon>Stramenopiles</taxon>
        <taxon>Oomycota</taxon>
        <taxon>Peronosporomycetes</taxon>
        <taxon>Peronosporales</taxon>
        <taxon>Peronosporaceae</taxon>
        <taxon>Phytophthora</taxon>
    </lineage>
</organism>
<evidence type="ECO:0000256" key="1">
    <source>
        <dbReference type="SAM" id="MobiDB-lite"/>
    </source>
</evidence>
<reference evidence="3 4" key="1">
    <citation type="submission" date="2013-11" db="EMBL/GenBank/DDBJ databases">
        <title>The Genome Sequence of Phytophthora parasitica P10297.</title>
        <authorList>
            <consortium name="The Broad Institute Genomics Platform"/>
            <person name="Russ C."/>
            <person name="Tyler B."/>
            <person name="Panabieres F."/>
            <person name="Shan W."/>
            <person name="Tripathy S."/>
            <person name="Grunwald N."/>
            <person name="Machado M."/>
            <person name="Johnson C.S."/>
            <person name="Walker B."/>
            <person name="Young S.K."/>
            <person name="Zeng Q."/>
            <person name="Gargeya S."/>
            <person name="Fitzgerald M."/>
            <person name="Haas B."/>
            <person name="Abouelleil A."/>
            <person name="Allen A.W."/>
            <person name="Alvarado L."/>
            <person name="Arachchi H.M."/>
            <person name="Berlin A.M."/>
            <person name="Chapman S.B."/>
            <person name="Gainer-Dewar J."/>
            <person name="Goldberg J."/>
            <person name="Griggs A."/>
            <person name="Gujja S."/>
            <person name="Hansen M."/>
            <person name="Howarth C."/>
            <person name="Imamovic A."/>
            <person name="Ireland A."/>
            <person name="Larimer J."/>
            <person name="McCowan C."/>
            <person name="Murphy C."/>
            <person name="Pearson M."/>
            <person name="Poon T.W."/>
            <person name="Priest M."/>
            <person name="Roberts A."/>
            <person name="Saif S."/>
            <person name="Shea T."/>
            <person name="Sisk P."/>
            <person name="Sykes S."/>
            <person name="Wortman J."/>
            <person name="Nusbaum C."/>
            <person name="Birren B."/>
        </authorList>
    </citation>
    <scope>NUCLEOTIDE SEQUENCE [LARGE SCALE GENOMIC DNA]</scope>
    <source>
        <strain evidence="3 4">P10297</strain>
    </source>
</reference>
<dbReference type="EMBL" id="ANIY01000648">
    <property type="protein sequence ID" value="ETP52078.1"/>
    <property type="molecule type" value="Genomic_DNA"/>
</dbReference>
<feature type="compositionally biased region" description="Basic and acidic residues" evidence="1">
    <location>
        <begin position="897"/>
        <end position="911"/>
    </location>
</feature>
<comment type="caution">
    <text evidence="3">The sequence shown here is derived from an EMBL/GenBank/DDBJ whole genome shotgun (WGS) entry which is preliminary data.</text>
</comment>
<dbReference type="AlphaFoldDB" id="W2ZXS0"/>
<dbReference type="OrthoDB" id="122438at2759"/>
<proteinExistence type="predicted"/>
<feature type="domain" description="PiggyBac transposable element-derived protein" evidence="2">
    <location>
        <begin position="327"/>
        <end position="717"/>
    </location>
</feature>
<dbReference type="Pfam" id="PF13843">
    <property type="entry name" value="DDE_Tnp_1_7"/>
    <property type="match status" value="1"/>
</dbReference>
<accession>W2ZXS0</accession>
<dbReference type="InterPro" id="IPR029526">
    <property type="entry name" value="PGBD"/>
</dbReference>